<reference evidence="9 10" key="1">
    <citation type="journal article" date="2019" name="PLoS Biol.">
        <title>Sex chromosomes control vertical transmission of feminizing Wolbachia symbionts in an isopod.</title>
        <authorList>
            <person name="Becking T."/>
            <person name="Chebbi M.A."/>
            <person name="Giraud I."/>
            <person name="Moumen B."/>
            <person name="Laverre T."/>
            <person name="Caubet Y."/>
            <person name="Peccoud J."/>
            <person name="Gilbert C."/>
            <person name="Cordaux R."/>
        </authorList>
    </citation>
    <scope>NUCLEOTIDE SEQUENCE [LARGE SCALE GENOMIC DNA]</scope>
    <source>
        <strain evidence="9">ANa2</strain>
        <tissue evidence="9">Whole body excluding digestive tract and cuticle</tissue>
    </source>
</reference>
<dbReference type="Gene3D" id="3.30.930.10">
    <property type="entry name" value="Bira Bifunctional Protein, Domain 2"/>
    <property type="match status" value="1"/>
</dbReference>
<gene>
    <name evidence="9" type="primary">Eif2ak4</name>
    <name evidence="9" type="ORF">Anas_06787</name>
</gene>
<evidence type="ECO:0000259" key="8">
    <source>
        <dbReference type="PROSITE" id="PS50011"/>
    </source>
</evidence>
<dbReference type="Pfam" id="PF00069">
    <property type="entry name" value="Pkinase"/>
    <property type="match status" value="3"/>
</dbReference>
<dbReference type="PROSITE" id="PS00107">
    <property type="entry name" value="PROTEIN_KINASE_ATP"/>
    <property type="match status" value="1"/>
</dbReference>
<keyword evidence="4 5" id="KW-0067">ATP-binding</keyword>
<evidence type="ECO:0000256" key="2">
    <source>
        <dbReference type="ARBA" id="ARBA00022741"/>
    </source>
</evidence>
<dbReference type="InterPro" id="IPR050339">
    <property type="entry name" value="CC_SR_Kinase"/>
</dbReference>
<name>A0A5N5TEB4_9CRUS</name>
<dbReference type="InterPro" id="IPR016135">
    <property type="entry name" value="UBQ-conjugating_enzyme/RWD"/>
</dbReference>
<evidence type="ECO:0000256" key="5">
    <source>
        <dbReference type="PROSITE-ProRule" id="PRU10141"/>
    </source>
</evidence>
<dbReference type="SUPFAM" id="SSF56112">
    <property type="entry name" value="Protein kinase-like (PK-like)"/>
    <property type="match status" value="2"/>
</dbReference>
<dbReference type="SUPFAM" id="SSF55681">
    <property type="entry name" value="Class II aaRS and biotin synthetases"/>
    <property type="match status" value="1"/>
</dbReference>
<feature type="binding site" evidence="5">
    <location>
        <position position="581"/>
    </location>
    <ligand>
        <name>ATP</name>
        <dbReference type="ChEBI" id="CHEBI:30616"/>
    </ligand>
</feature>
<dbReference type="Pfam" id="PF13393">
    <property type="entry name" value="tRNA-synt_His"/>
    <property type="match status" value="1"/>
</dbReference>
<dbReference type="GO" id="GO:0005737">
    <property type="term" value="C:cytoplasm"/>
    <property type="evidence" value="ECO:0007669"/>
    <property type="project" value="TreeGrafter"/>
</dbReference>
<comment type="caution">
    <text evidence="9">The sequence shown here is derived from an EMBL/GenBank/DDBJ whole genome shotgun (WGS) entry which is preliminary data.</text>
</comment>
<dbReference type="Gene3D" id="3.30.200.20">
    <property type="entry name" value="Phosphorylase Kinase, domain 1"/>
    <property type="match status" value="1"/>
</dbReference>
<evidence type="ECO:0000256" key="6">
    <source>
        <dbReference type="SAM" id="Coils"/>
    </source>
</evidence>
<dbReference type="InterPro" id="IPR045864">
    <property type="entry name" value="aa-tRNA-synth_II/BPL/LPL"/>
</dbReference>
<dbReference type="InterPro" id="IPR011009">
    <property type="entry name" value="Kinase-like_dom_sf"/>
</dbReference>
<evidence type="ECO:0000256" key="7">
    <source>
        <dbReference type="SAM" id="MobiDB-lite"/>
    </source>
</evidence>
<dbReference type="EMBL" id="SEYY01001984">
    <property type="protein sequence ID" value="KAB7505006.1"/>
    <property type="molecule type" value="Genomic_DNA"/>
</dbReference>
<keyword evidence="6" id="KW-0175">Coiled coil</keyword>
<evidence type="ECO:0000256" key="4">
    <source>
        <dbReference type="ARBA" id="ARBA00022840"/>
    </source>
</evidence>
<dbReference type="PANTHER" id="PTHR11042">
    <property type="entry name" value="EUKARYOTIC TRANSLATION INITIATION FACTOR 2-ALPHA KINASE EIF2-ALPHA KINASE -RELATED"/>
    <property type="match status" value="1"/>
</dbReference>
<dbReference type="GO" id="GO:0033554">
    <property type="term" value="P:cellular response to stress"/>
    <property type="evidence" value="ECO:0007669"/>
    <property type="project" value="UniProtKB-ARBA"/>
</dbReference>
<feature type="compositionally biased region" description="Basic and acidic residues" evidence="7">
    <location>
        <begin position="178"/>
        <end position="191"/>
    </location>
</feature>
<feature type="region of interest" description="Disordered" evidence="7">
    <location>
        <begin position="628"/>
        <end position="651"/>
    </location>
</feature>
<keyword evidence="10" id="KW-1185">Reference proteome</keyword>
<dbReference type="PANTHER" id="PTHR11042:SF136">
    <property type="entry name" value="EIF-2-ALPHA KINASE GCN2"/>
    <property type="match status" value="1"/>
</dbReference>
<feature type="compositionally biased region" description="Low complexity" evidence="7">
    <location>
        <begin position="203"/>
        <end position="215"/>
    </location>
</feature>
<protein>
    <submittedName>
        <fullName evidence="9">eIF-2-alpha kinase GCN2</fullName>
    </submittedName>
</protein>
<dbReference type="Proteomes" id="UP000326759">
    <property type="component" value="Unassembled WGS sequence"/>
</dbReference>
<dbReference type="OrthoDB" id="6778822at2759"/>
<feature type="domain" description="Protein kinase" evidence="8">
    <location>
        <begin position="552"/>
        <end position="797"/>
    </location>
</feature>
<evidence type="ECO:0000256" key="3">
    <source>
        <dbReference type="ARBA" id="ARBA00022777"/>
    </source>
</evidence>
<dbReference type="GO" id="GO:0010468">
    <property type="term" value="P:regulation of gene expression"/>
    <property type="evidence" value="ECO:0007669"/>
    <property type="project" value="UniProtKB-ARBA"/>
</dbReference>
<feature type="region of interest" description="Disordered" evidence="7">
    <location>
        <begin position="178"/>
        <end position="219"/>
    </location>
</feature>
<keyword evidence="1" id="KW-0808">Transferase</keyword>
<keyword evidence="2 5" id="KW-0547">Nucleotide-binding</keyword>
<dbReference type="SUPFAM" id="SSF54495">
    <property type="entry name" value="UBC-like"/>
    <property type="match status" value="1"/>
</dbReference>
<dbReference type="InterPro" id="IPR041715">
    <property type="entry name" value="HisRS-like_core"/>
</dbReference>
<proteinExistence type="predicted"/>
<feature type="domain" description="Protein kinase" evidence="8">
    <location>
        <begin position="172"/>
        <end position="489"/>
    </location>
</feature>
<dbReference type="Gene3D" id="3.10.110.10">
    <property type="entry name" value="Ubiquitin Conjugating Enzyme"/>
    <property type="match status" value="1"/>
</dbReference>
<accession>A0A5N5TEB4</accession>
<dbReference type="InterPro" id="IPR017441">
    <property type="entry name" value="Protein_kinase_ATP_BS"/>
</dbReference>
<keyword evidence="3 9" id="KW-0418">Kinase</keyword>
<feature type="coiled-coil region" evidence="6">
    <location>
        <begin position="131"/>
        <end position="173"/>
    </location>
</feature>
<dbReference type="GO" id="GO:0051246">
    <property type="term" value="P:regulation of protein metabolic process"/>
    <property type="evidence" value="ECO:0007669"/>
    <property type="project" value="UniProtKB-ARBA"/>
</dbReference>
<dbReference type="PROSITE" id="PS50011">
    <property type="entry name" value="PROTEIN_KINASE_DOM"/>
    <property type="match status" value="2"/>
</dbReference>
<dbReference type="GO" id="GO:0005634">
    <property type="term" value="C:nucleus"/>
    <property type="evidence" value="ECO:0007669"/>
    <property type="project" value="TreeGrafter"/>
</dbReference>
<organism evidence="9 10">
    <name type="scientific">Armadillidium nasatum</name>
    <dbReference type="NCBI Taxonomy" id="96803"/>
    <lineage>
        <taxon>Eukaryota</taxon>
        <taxon>Metazoa</taxon>
        <taxon>Ecdysozoa</taxon>
        <taxon>Arthropoda</taxon>
        <taxon>Crustacea</taxon>
        <taxon>Multicrustacea</taxon>
        <taxon>Malacostraca</taxon>
        <taxon>Eumalacostraca</taxon>
        <taxon>Peracarida</taxon>
        <taxon>Isopoda</taxon>
        <taxon>Oniscidea</taxon>
        <taxon>Crinocheta</taxon>
        <taxon>Armadillidiidae</taxon>
        <taxon>Armadillidium</taxon>
    </lineage>
</organism>
<dbReference type="InterPro" id="IPR000719">
    <property type="entry name" value="Prot_kinase_dom"/>
</dbReference>
<dbReference type="Gene3D" id="1.10.510.10">
    <property type="entry name" value="Transferase(Phosphotransferase) domain 1"/>
    <property type="match status" value="2"/>
</dbReference>
<evidence type="ECO:0000256" key="1">
    <source>
        <dbReference type="ARBA" id="ARBA00022679"/>
    </source>
</evidence>
<dbReference type="GO" id="GO:0005524">
    <property type="term" value="F:ATP binding"/>
    <property type="evidence" value="ECO:0007669"/>
    <property type="project" value="UniProtKB-UniRule"/>
</dbReference>
<evidence type="ECO:0000313" key="10">
    <source>
        <dbReference type="Proteomes" id="UP000326759"/>
    </source>
</evidence>
<evidence type="ECO:0000313" key="9">
    <source>
        <dbReference type="EMBL" id="KAB7505006.1"/>
    </source>
</evidence>
<dbReference type="GO" id="GO:0004672">
    <property type="term" value="F:protein kinase activity"/>
    <property type="evidence" value="ECO:0007669"/>
    <property type="project" value="InterPro"/>
</dbReference>
<sequence>MEGESYSSSEIEGEVEIMKLHEFKLRLGPHHTQGGTLYSHVFALVHISTTFQYPDEPAEVIIESWGGITDKDKSKLEMELKNLCVEYSNSGTVVMMEISQFTQNFLSEHAKPAVESESVYDEMMAANKAKVKAQEDEKAKILKEEAEKEEERRVIIEEECNRLKEAFEKERKQRKERLMKGNFKVDNDKEANSNSPKRRSLRSFSDCSNESDSSETLPTSITFTSSEKRELNILRLIKLKERPTQCCKVTLGQEVKSKELFTLYSWSLKVKKVGKAQDHDYLLDELLTKLNSSEKEMNSLLKLSHENLVSFEGMKIVRPQNDTMHIHILQEYVNGHSLKVYFDVNASLSESLIQHVATGVVKALDFLHTNNVVHRDIRDTCVFLDHEYGIVRLADYSIERRCVEAIMEYEGKDLESSYPTSPGRGGKKGDVFRFGLLLLSLTQGKRIKKIPPNIPSKLGSKFRDFLSFCLDISDHERWSAHQLVEHPFIVSYAPEEDSGRKEIQENICINFCLENNGNENSLDEKKKEKDLPKCSYEIPSNLKACSRFLMEYDLIEMLGKGGFGHVYKVRNKVDDRIYALKRISLYHKSEATRRKMTREVKLLSSLNHENVVRLSNNDDESEDILFQDSSGCEAPNSESDDEVDGNGNSNADVTSKHFNHVKIGDFGLATVAYKDINADNSTLQFDSLSFENMESSALTGLVGTTLYIAPELTNVTGKVSYTNKVDIYSLGIILFEMFYNFSTGMERIKLISLLRSPHPKFPDDFSSERKRKLIIYLLANNPVERPSTKELLASPLLPPPTAEEQKFMAMLDAKVKNINSKDYQDILQLLFKQSARSELQATFEFYLYEYKKKKLCSKSLLINDYVRNQIASIFRSHGGIFVPIAFYIPKGTFYENRENSLTLMTRGGEMITSQFELRYPFARYIARSDIKRIRRCCIDRVQRSVKISGVHPMEFYECAFDIIAPKYDWAESISRVNIIAQEILLKLCGFNASEIVLKLGHSDLLKLILNYSGIREEDHEKVLDLLYSYRLQQVNIDCLGKCLRSVGIGKKSTEILKELYQIEGAVEQILSMLQSKILSSSSRHRDFGALLQNIVSDIKEVKKSLTDIGIQFEIVLQPLMVVDHSLYHGISFQLFLKNRSKHSTENILAQGGSYEHLITTFRNEIYSKAKRFESSMSAVGISLPLKRMIGGLDSKKLITSLEDYRHKINQGPSNDGLLTTDLFICAVEERQLKERINLVSRLATENIFADHGFAQVRAEAEALSEEYWFIPHFVFLYSDKIILRSKDNVSLDRNTHFNDRKISFSNMFEILCKTCKSGKGAADFESSSSNSRKESFKTGVSLKLEEISPNVIYLLRKRMKPKDLMKIEKTIMEEVMSHISRCLNVTTSDIIEIYVLEIEKKVLLALGQLDFDTSVKEFNESTVDIYTRFPEIKDYLEKIFKAFTNSIFYKKKSERPSFVFCYSIECFSLFTYFESQSIHNFYQFLNYFVIDKPIVMIYKFHLFFILHYLNCEFKEYINFVRN</sequence>